<dbReference type="EMBL" id="CAJNOM010000214">
    <property type="protein sequence ID" value="CAF1238821.1"/>
    <property type="molecule type" value="Genomic_DNA"/>
</dbReference>
<dbReference type="Proteomes" id="UP000663877">
    <property type="component" value="Unassembled WGS sequence"/>
</dbReference>
<feature type="compositionally biased region" description="Low complexity" evidence="1">
    <location>
        <begin position="103"/>
        <end position="122"/>
    </location>
</feature>
<evidence type="ECO:0000256" key="1">
    <source>
        <dbReference type="SAM" id="MobiDB-lite"/>
    </source>
</evidence>
<feature type="region of interest" description="Disordered" evidence="1">
    <location>
        <begin position="261"/>
        <end position="298"/>
    </location>
</feature>
<keyword evidence="4" id="KW-1185">Reference proteome</keyword>
<evidence type="ECO:0000313" key="2">
    <source>
        <dbReference type="EMBL" id="CAF0801598.1"/>
    </source>
</evidence>
<proteinExistence type="predicted"/>
<dbReference type="OrthoDB" id="10064263at2759"/>
<evidence type="ECO:0000313" key="4">
    <source>
        <dbReference type="Proteomes" id="UP000663832"/>
    </source>
</evidence>
<sequence>MEEGRYHYHHHHGHDTSSTNEGRGSQQELNSQSQTNEQQQRYVNQPGPAPIIVPRLNEQPNSSGVQATGSFHSVSSIDSSAEMARYFPDPQTPTLAPLRYNPLSGSQQLQTTATSSTLNNNTGPYAPLPVPTVAQPSVRQQQIRAPVHMPQQRSTQGPAAPQLPPGIPSYSSQIEGLSVSQAIVNDVIVDLQSKVINETQQQYNNESANGSFLETLSPIYIRAPNPTIILRSDLHRLRAQLAARPPTVVRPAGGMNQLQQNTFQVPSFPPPPQQHIPPDNRRYRQDKNIRAKQKKSVG</sequence>
<dbReference type="AlphaFoldDB" id="A0A814Z830"/>
<organism evidence="3 4">
    <name type="scientific">Adineta steineri</name>
    <dbReference type="NCBI Taxonomy" id="433720"/>
    <lineage>
        <taxon>Eukaryota</taxon>
        <taxon>Metazoa</taxon>
        <taxon>Spiralia</taxon>
        <taxon>Gnathifera</taxon>
        <taxon>Rotifera</taxon>
        <taxon>Eurotatoria</taxon>
        <taxon>Bdelloidea</taxon>
        <taxon>Adinetida</taxon>
        <taxon>Adinetidae</taxon>
        <taxon>Adineta</taxon>
    </lineage>
</organism>
<protein>
    <submittedName>
        <fullName evidence="3">Uncharacterized protein</fullName>
    </submittedName>
</protein>
<accession>A0A814Z830</accession>
<dbReference type="EMBL" id="CAJNOI010000013">
    <property type="protein sequence ID" value="CAF0801598.1"/>
    <property type="molecule type" value="Genomic_DNA"/>
</dbReference>
<dbReference type="Proteomes" id="UP000663832">
    <property type="component" value="Unassembled WGS sequence"/>
</dbReference>
<evidence type="ECO:0000313" key="3">
    <source>
        <dbReference type="EMBL" id="CAF1238821.1"/>
    </source>
</evidence>
<feature type="compositionally biased region" description="Polar residues" evidence="1">
    <location>
        <begin position="134"/>
        <end position="143"/>
    </location>
</feature>
<reference evidence="3" key="1">
    <citation type="submission" date="2021-02" db="EMBL/GenBank/DDBJ databases">
        <authorList>
            <person name="Nowell W R."/>
        </authorList>
    </citation>
    <scope>NUCLEOTIDE SEQUENCE</scope>
</reference>
<feature type="compositionally biased region" description="Polar residues" evidence="1">
    <location>
        <begin position="58"/>
        <end position="70"/>
    </location>
</feature>
<feature type="region of interest" description="Disordered" evidence="1">
    <location>
        <begin position="1"/>
        <end position="70"/>
    </location>
</feature>
<feature type="compositionally biased region" description="Basic and acidic residues" evidence="1">
    <location>
        <begin position="278"/>
        <end position="289"/>
    </location>
</feature>
<name>A0A814Z830_9BILA</name>
<gene>
    <name evidence="2" type="ORF">BJG266_LOCUS5233</name>
    <name evidence="3" type="ORF">QVE165_LOCUS27854</name>
</gene>
<feature type="compositionally biased region" description="Polar residues" evidence="1">
    <location>
        <begin position="16"/>
        <end position="43"/>
    </location>
</feature>
<comment type="caution">
    <text evidence="3">The sequence shown here is derived from an EMBL/GenBank/DDBJ whole genome shotgun (WGS) entry which is preliminary data.</text>
</comment>
<feature type="region of interest" description="Disordered" evidence="1">
    <location>
        <begin position="86"/>
        <end position="169"/>
    </location>
</feature>